<evidence type="ECO:0000313" key="3">
    <source>
        <dbReference type="Proteomes" id="UP000306562"/>
    </source>
</evidence>
<dbReference type="PANTHER" id="PTHR11895">
    <property type="entry name" value="TRANSAMIDASE"/>
    <property type="match status" value="1"/>
</dbReference>
<dbReference type="EMBL" id="LR590482">
    <property type="protein sequence ID" value="VTQ99712.1"/>
    <property type="molecule type" value="Genomic_DNA"/>
</dbReference>
<feature type="domain" description="Amidase" evidence="1">
    <location>
        <begin position="29"/>
        <end position="441"/>
    </location>
</feature>
<proteinExistence type="predicted"/>
<dbReference type="InterPro" id="IPR023631">
    <property type="entry name" value="Amidase_dom"/>
</dbReference>
<keyword evidence="2" id="KW-0378">Hydrolase</keyword>
<dbReference type="Proteomes" id="UP000306562">
    <property type="component" value="Chromosome"/>
</dbReference>
<accession>A0AAX3I6W4</accession>
<dbReference type="SUPFAM" id="SSF75304">
    <property type="entry name" value="Amidase signature (AS) enzymes"/>
    <property type="match status" value="1"/>
</dbReference>
<gene>
    <name evidence="2" type="primary">mdlY_2</name>
    <name evidence="2" type="ORF">NCTC10696_02845</name>
</gene>
<protein>
    <submittedName>
        <fullName evidence="2">Amidase</fullName>
        <ecNumber evidence="2">3.5.1.86</ecNumber>
    </submittedName>
</protein>
<dbReference type="GeneID" id="61830637"/>
<dbReference type="GO" id="GO:0050537">
    <property type="term" value="F:mandelamide amidase activity"/>
    <property type="evidence" value="ECO:0007669"/>
    <property type="project" value="UniProtKB-EC"/>
</dbReference>
<name>A0AAX3I6W4_9PSED</name>
<dbReference type="Pfam" id="PF01425">
    <property type="entry name" value="Amidase"/>
    <property type="match status" value="1"/>
</dbReference>
<organism evidence="2 3">
    <name type="scientific">Pseudomonas synxantha</name>
    <dbReference type="NCBI Taxonomy" id="47883"/>
    <lineage>
        <taxon>Bacteria</taxon>
        <taxon>Pseudomonadati</taxon>
        <taxon>Pseudomonadota</taxon>
        <taxon>Gammaproteobacteria</taxon>
        <taxon>Pseudomonadales</taxon>
        <taxon>Pseudomonadaceae</taxon>
        <taxon>Pseudomonas</taxon>
    </lineage>
</organism>
<sequence>MKLREDNGLISGLTELIKSGATTATDIAHATFHAIANCDDTAIFTSVTPERAFREAEASSKRILEGRSLGVLDGIPVAWKDLYDLKGMVTRAGSRILDQGPALVDAELVRRLTDAGAVTVGKLNMTEFAFSGLGLNPHYGTPRNPWDRKEPRIPGGSSSGCGVAVALGLVSAAIGTDTSGSVRIPAALNGIIGFKTSSGRWPLNGCYPLSRTLDTAGVLTQTVVDAAIIDAAARGLAIAERPRRTVRGIRLVVPTNAVWDGVEPAVLSNFESAIGRLSDEGAVIERRRLPVLDDVLSLGARYGTLVAIEAYELHGHRLLTTAANLMDRRVKSRLVEGGSISTELAAALRTSRGCLIESLAALFDGNTFVAFPTVPIVAPLLVLLENDDEAFAATNALMLRNTMIGSFLNWCGVAIPSGFDATGLPTSVLFSGGPGDDSQLLLATIAMEPLVRSSSYY</sequence>
<reference evidence="2 3" key="1">
    <citation type="submission" date="2019-05" db="EMBL/GenBank/DDBJ databases">
        <authorList>
            <consortium name="Pathogen Informatics"/>
        </authorList>
    </citation>
    <scope>NUCLEOTIDE SEQUENCE [LARGE SCALE GENOMIC DNA]</scope>
    <source>
        <strain evidence="2 3">NCTC10696</strain>
    </source>
</reference>
<dbReference type="EC" id="3.5.1.86" evidence="2"/>
<evidence type="ECO:0000313" key="2">
    <source>
        <dbReference type="EMBL" id="VTQ99712.1"/>
    </source>
</evidence>
<dbReference type="RefSeq" id="WP_057022376.1">
    <property type="nucleotide sequence ID" value="NZ_CBCSGQ010000019.1"/>
</dbReference>
<dbReference type="AlphaFoldDB" id="A0AAX3I6W4"/>
<evidence type="ECO:0000259" key="1">
    <source>
        <dbReference type="Pfam" id="PF01425"/>
    </source>
</evidence>
<dbReference type="InterPro" id="IPR036928">
    <property type="entry name" value="AS_sf"/>
</dbReference>
<dbReference type="Gene3D" id="3.90.1300.10">
    <property type="entry name" value="Amidase signature (AS) domain"/>
    <property type="match status" value="1"/>
</dbReference>
<dbReference type="InterPro" id="IPR000120">
    <property type="entry name" value="Amidase"/>
</dbReference>
<dbReference type="PANTHER" id="PTHR11895:SF176">
    <property type="entry name" value="AMIDASE AMID-RELATED"/>
    <property type="match status" value="1"/>
</dbReference>